<dbReference type="InterPro" id="IPR050259">
    <property type="entry name" value="SDR"/>
</dbReference>
<dbReference type="Pfam" id="PF13561">
    <property type="entry name" value="adh_short_C2"/>
    <property type="match status" value="1"/>
</dbReference>
<dbReference type="GO" id="GO:0032787">
    <property type="term" value="P:monocarboxylic acid metabolic process"/>
    <property type="evidence" value="ECO:0007669"/>
    <property type="project" value="UniProtKB-ARBA"/>
</dbReference>
<keyword evidence="9" id="KW-1185">Reference proteome</keyword>
<dbReference type="NCBIfam" id="NF009466">
    <property type="entry name" value="PRK12826.1-2"/>
    <property type="match status" value="1"/>
</dbReference>
<evidence type="ECO:0000256" key="6">
    <source>
        <dbReference type="ARBA" id="ARBA00029899"/>
    </source>
</evidence>
<sequence length="247" mass="26522">MKRFKDKVIVITGGASGIGKSAVNKFLNDGATVVIWDVNKEQGQSTLAEARNNGSIVDFMKVNTTNPEEVEQATSATIEKFGKIDVLINNAGITRDATIKKITYSEWQQVIDVNLTGVFNCTRSIIPRMIDKSYGRIINTSSVVGLYGNFGQVNYAATKSGVIGMTKTLAKELGKHNITVNAVAPGFIATEMVKTIPEKVINLMIDKTPLKRLGTPEDVANTYAFLASDEAAFISGAVISVDGAVTI</sequence>
<dbReference type="PRINTS" id="PR00081">
    <property type="entry name" value="GDHRDH"/>
</dbReference>
<dbReference type="Proteomes" id="UP000614216">
    <property type="component" value="Unassembled WGS sequence"/>
</dbReference>
<dbReference type="PRINTS" id="PR00080">
    <property type="entry name" value="SDRFAMILY"/>
</dbReference>
<name>A0A937G191_9BACT</name>
<evidence type="ECO:0000256" key="1">
    <source>
        <dbReference type="ARBA" id="ARBA00002607"/>
    </source>
</evidence>
<evidence type="ECO:0000256" key="3">
    <source>
        <dbReference type="ARBA" id="ARBA00017650"/>
    </source>
</evidence>
<comment type="function">
    <text evidence="1">Catalyzes the NADPH-dependent reduction of beta-ketoacyl-ACP substrates to beta-hydroxyacyl-ACP products, the first reductive step in the elongation cycle of fatty acid biosynthesis.</text>
</comment>
<dbReference type="PANTHER" id="PTHR42879:SF2">
    <property type="entry name" value="3-OXOACYL-[ACYL-CARRIER-PROTEIN] REDUCTASE FABG"/>
    <property type="match status" value="1"/>
</dbReference>
<evidence type="ECO:0000256" key="5">
    <source>
        <dbReference type="ARBA" id="ARBA00023002"/>
    </source>
</evidence>
<comment type="caution">
    <text evidence="8">The sequence shown here is derived from an EMBL/GenBank/DDBJ whole genome shotgun (WGS) entry which is preliminary data.</text>
</comment>
<evidence type="ECO:0000313" key="9">
    <source>
        <dbReference type="Proteomes" id="UP000614216"/>
    </source>
</evidence>
<protein>
    <recommendedName>
        <fullName evidence="3">3-oxoacyl-[acyl-carrier-protein] reductase FabG</fullName>
    </recommendedName>
    <alternativeName>
        <fullName evidence="6">Beta-ketoacyl-ACP reductase</fullName>
    </alternativeName>
</protein>
<comment type="catalytic activity">
    <reaction evidence="7">
        <text>a (3R)-hydroxyacyl-[ACP] + NADP(+) = a 3-oxoacyl-[ACP] + NADPH + H(+)</text>
        <dbReference type="Rhea" id="RHEA:17397"/>
        <dbReference type="Rhea" id="RHEA-COMP:9916"/>
        <dbReference type="Rhea" id="RHEA-COMP:9945"/>
        <dbReference type="ChEBI" id="CHEBI:15378"/>
        <dbReference type="ChEBI" id="CHEBI:57783"/>
        <dbReference type="ChEBI" id="CHEBI:58349"/>
        <dbReference type="ChEBI" id="CHEBI:78776"/>
        <dbReference type="ChEBI" id="CHEBI:78827"/>
        <dbReference type="EC" id="1.1.1.100"/>
    </reaction>
</comment>
<proteinExistence type="inferred from homology"/>
<gene>
    <name evidence="8" type="primary">fabG</name>
    <name evidence="8" type="ORF">JMN32_10035</name>
</gene>
<dbReference type="GO" id="GO:0004316">
    <property type="term" value="F:3-oxoacyl-[acyl-carrier-protein] reductase (NADPH) activity"/>
    <property type="evidence" value="ECO:0007669"/>
    <property type="project" value="UniProtKB-EC"/>
</dbReference>
<dbReference type="PROSITE" id="PS00061">
    <property type="entry name" value="ADH_SHORT"/>
    <property type="match status" value="1"/>
</dbReference>
<dbReference type="CDD" id="cd05333">
    <property type="entry name" value="BKR_SDR_c"/>
    <property type="match status" value="1"/>
</dbReference>
<evidence type="ECO:0000256" key="4">
    <source>
        <dbReference type="ARBA" id="ARBA00022857"/>
    </source>
</evidence>
<comment type="similarity">
    <text evidence="2">Belongs to the short-chain dehydrogenases/reductases (SDR) family.</text>
</comment>
<dbReference type="SUPFAM" id="SSF51735">
    <property type="entry name" value="NAD(P)-binding Rossmann-fold domains"/>
    <property type="match status" value="1"/>
</dbReference>
<dbReference type="InterPro" id="IPR020904">
    <property type="entry name" value="Sc_DH/Rdtase_CS"/>
</dbReference>
<dbReference type="AlphaFoldDB" id="A0A937G191"/>
<dbReference type="NCBIfam" id="NF004198">
    <property type="entry name" value="PRK05653.1-3"/>
    <property type="match status" value="1"/>
</dbReference>
<dbReference type="FunFam" id="3.40.50.720:FF:000115">
    <property type="entry name" value="3-oxoacyl-[acyl-carrier-protein] reductase FabG"/>
    <property type="match status" value="1"/>
</dbReference>
<dbReference type="EMBL" id="JAEUGD010000031">
    <property type="protein sequence ID" value="MBL6446651.1"/>
    <property type="molecule type" value="Genomic_DNA"/>
</dbReference>
<evidence type="ECO:0000256" key="7">
    <source>
        <dbReference type="ARBA" id="ARBA00048508"/>
    </source>
</evidence>
<keyword evidence="5 8" id="KW-0560">Oxidoreductase</keyword>
<dbReference type="InterPro" id="IPR036291">
    <property type="entry name" value="NAD(P)-bd_dom_sf"/>
</dbReference>
<dbReference type="NCBIfam" id="NF005559">
    <property type="entry name" value="PRK07231.1"/>
    <property type="match status" value="1"/>
</dbReference>
<keyword evidence="4" id="KW-0521">NADP</keyword>
<dbReference type="PANTHER" id="PTHR42879">
    <property type="entry name" value="3-OXOACYL-(ACYL-CARRIER-PROTEIN) REDUCTASE"/>
    <property type="match status" value="1"/>
</dbReference>
<organism evidence="8 9">
    <name type="scientific">Fulvivirga marina</name>
    <dbReference type="NCBI Taxonomy" id="2494733"/>
    <lineage>
        <taxon>Bacteria</taxon>
        <taxon>Pseudomonadati</taxon>
        <taxon>Bacteroidota</taxon>
        <taxon>Cytophagia</taxon>
        <taxon>Cytophagales</taxon>
        <taxon>Fulvivirgaceae</taxon>
        <taxon>Fulvivirga</taxon>
    </lineage>
</organism>
<reference evidence="8" key="1">
    <citation type="submission" date="2021-01" db="EMBL/GenBank/DDBJ databases">
        <title>Fulvivirga kasyanovii gen. nov., sp nov., a novel member of the phylum Bacteroidetes isolated from seawater in a mussel farm.</title>
        <authorList>
            <person name="Zhao L.-H."/>
            <person name="Wang Z.-J."/>
        </authorList>
    </citation>
    <scope>NUCLEOTIDE SEQUENCE</scope>
    <source>
        <strain evidence="8">29W222</strain>
    </source>
</reference>
<evidence type="ECO:0000313" key="8">
    <source>
        <dbReference type="EMBL" id="MBL6446651.1"/>
    </source>
</evidence>
<dbReference type="RefSeq" id="WP_202856182.1">
    <property type="nucleotide sequence ID" value="NZ_JAEUGD010000031.1"/>
</dbReference>
<evidence type="ECO:0000256" key="2">
    <source>
        <dbReference type="ARBA" id="ARBA00006484"/>
    </source>
</evidence>
<dbReference type="InterPro" id="IPR002347">
    <property type="entry name" value="SDR_fam"/>
</dbReference>
<accession>A0A937G191</accession>
<dbReference type="Gene3D" id="3.40.50.720">
    <property type="entry name" value="NAD(P)-binding Rossmann-like Domain"/>
    <property type="match status" value="1"/>
</dbReference>